<evidence type="ECO:0000313" key="2">
    <source>
        <dbReference type="EMBL" id="MTD17135.1"/>
    </source>
</evidence>
<sequence length="47" mass="4787">MASITPVIMTDDLDGSKAAETVAFALDGSKYEIDLSQGHSSGSVSPS</sequence>
<feature type="domain" description="Lsr2 dimerization" evidence="1">
    <location>
        <begin position="1"/>
        <end position="39"/>
    </location>
</feature>
<dbReference type="AlphaFoldDB" id="A0A7K1FSK7"/>
<keyword evidence="3" id="KW-1185">Reference proteome</keyword>
<accession>A0A7K1FSK7</accession>
<organism evidence="2 3">
    <name type="scientific">Nakamurella alba</name>
    <dbReference type="NCBI Taxonomy" id="2665158"/>
    <lineage>
        <taxon>Bacteria</taxon>
        <taxon>Bacillati</taxon>
        <taxon>Actinomycetota</taxon>
        <taxon>Actinomycetes</taxon>
        <taxon>Nakamurellales</taxon>
        <taxon>Nakamurellaceae</taxon>
        <taxon>Nakamurella</taxon>
    </lineage>
</organism>
<dbReference type="EMBL" id="WLYK01000014">
    <property type="protein sequence ID" value="MTD17135.1"/>
    <property type="molecule type" value="Genomic_DNA"/>
</dbReference>
<dbReference type="Proteomes" id="UP000460221">
    <property type="component" value="Unassembled WGS sequence"/>
</dbReference>
<name>A0A7K1FSK7_9ACTN</name>
<gene>
    <name evidence="2" type="ORF">GIS00_24680</name>
</gene>
<dbReference type="GO" id="GO:0003677">
    <property type="term" value="F:DNA binding"/>
    <property type="evidence" value="ECO:0007669"/>
    <property type="project" value="InterPro"/>
</dbReference>
<proteinExistence type="predicted"/>
<dbReference type="InterPro" id="IPR024412">
    <property type="entry name" value="Lsr2_dim_dom"/>
</dbReference>
<evidence type="ECO:0000259" key="1">
    <source>
        <dbReference type="Pfam" id="PF11774"/>
    </source>
</evidence>
<evidence type="ECO:0000313" key="3">
    <source>
        <dbReference type="Proteomes" id="UP000460221"/>
    </source>
</evidence>
<dbReference type="InterPro" id="IPR042261">
    <property type="entry name" value="Lsr2-like_dimerization"/>
</dbReference>
<dbReference type="Pfam" id="PF11774">
    <property type="entry name" value="Lsr2"/>
    <property type="match status" value="1"/>
</dbReference>
<dbReference type="Gene3D" id="3.30.60.230">
    <property type="entry name" value="Lsr2, dimerization domain"/>
    <property type="match status" value="1"/>
</dbReference>
<reference evidence="2 3" key="1">
    <citation type="submission" date="2019-11" db="EMBL/GenBank/DDBJ databases">
        <authorList>
            <person name="Jiang L.-Q."/>
        </authorList>
    </citation>
    <scope>NUCLEOTIDE SEQUENCE [LARGE SCALE GENOMIC DNA]</scope>
    <source>
        <strain evidence="2 3">YIM 132087</strain>
    </source>
</reference>
<comment type="caution">
    <text evidence="2">The sequence shown here is derived from an EMBL/GenBank/DDBJ whole genome shotgun (WGS) entry which is preliminary data.</text>
</comment>
<protein>
    <recommendedName>
        <fullName evidence="1">Lsr2 dimerization domain-containing protein</fullName>
    </recommendedName>
</protein>